<comment type="subcellular location">
    <subcellularLocation>
        <location evidence="1">Secreted</location>
    </subcellularLocation>
</comment>
<comment type="similarity">
    <text evidence="2">Belongs to the multicopper oxidase family.</text>
</comment>
<dbReference type="FunFam" id="2.60.40.420:FF:000011">
    <property type="entry name" value="Coagulation factor VIII (Predicted)"/>
    <property type="match status" value="1"/>
</dbReference>
<dbReference type="InterPro" id="IPR008979">
    <property type="entry name" value="Galactose-bd-like_sf"/>
</dbReference>
<dbReference type="CDD" id="cd00057">
    <property type="entry name" value="FA58C"/>
    <property type="match status" value="2"/>
</dbReference>
<dbReference type="SUPFAM" id="SSF49785">
    <property type="entry name" value="Galactose-binding domain-like"/>
    <property type="match status" value="2"/>
</dbReference>
<keyword evidence="4" id="KW-0479">Metal-binding</keyword>
<dbReference type="GO" id="GO:0005507">
    <property type="term" value="F:copper ion binding"/>
    <property type="evidence" value="ECO:0007669"/>
    <property type="project" value="InterPro"/>
</dbReference>
<dbReference type="PROSITE" id="PS01286">
    <property type="entry name" value="FA58C_2"/>
    <property type="match status" value="1"/>
</dbReference>
<keyword evidence="5 12" id="KW-0732">Signal</keyword>
<dbReference type="InterPro" id="IPR011707">
    <property type="entry name" value="Cu-oxidase-like_N"/>
</dbReference>
<feature type="domain" description="F5/8 type C" evidence="13">
    <location>
        <begin position="1802"/>
        <end position="1956"/>
    </location>
</feature>
<evidence type="ECO:0000256" key="7">
    <source>
        <dbReference type="ARBA" id="ARBA00022837"/>
    </source>
</evidence>
<dbReference type="PANTHER" id="PTHR46806:SF10">
    <property type="entry name" value="COAGULATION FACTOR V"/>
    <property type="match status" value="1"/>
</dbReference>
<dbReference type="PIRSF" id="PIRSF000354">
    <property type="entry name" value="Factors_V_VIII"/>
    <property type="match status" value="1"/>
</dbReference>
<evidence type="ECO:0000256" key="10">
    <source>
        <dbReference type="PIRSR" id="PIRSR000354-1"/>
    </source>
</evidence>
<comment type="caution">
    <text evidence="14">The sequence shown here is derived from an EMBL/GenBank/DDBJ whole genome shotgun (WGS) entry which is preliminary data.</text>
</comment>
<evidence type="ECO:0000313" key="15">
    <source>
        <dbReference type="Proteomes" id="UP001066276"/>
    </source>
</evidence>
<evidence type="ECO:0000256" key="8">
    <source>
        <dbReference type="ARBA" id="ARBA00023157"/>
    </source>
</evidence>
<feature type="disulfide bond" evidence="10">
    <location>
        <begin position="247"/>
        <end position="328"/>
    </location>
</feature>
<feature type="disulfide bond" evidence="10">
    <location>
        <begin position="161"/>
        <end position="187"/>
    </location>
</feature>
<evidence type="ECO:0000256" key="9">
    <source>
        <dbReference type="ARBA" id="ARBA00023180"/>
    </source>
</evidence>
<evidence type="ECO:0000256" key="11">
    <source>
        <dbReference type="SAM" id="MobiDB-lite"/>
    </source>
</evidence>
<organism evidence="14 15">
    <name type="scientific">Pleurodeles waltl</name>
    <name type="common">Iberian ribbed newt</name>
    <dbReference type="NCBI Taxonomy" id="8319"/>
    <lineage>
        <taxon>Eukaryota</taxon>
        <taxon>Metazoa</taxon>
        <taxon>Chordata</taxon>
        <taxon>Craniata</taxon>
        <taxon>Vertebrata</taxon>
        <taxon>Euteleostomi</taxon>
        <taxon>Amphibia</taxon>
        <taxon>Batrachia</taxon>
        <taxon>Caudata</taxon>
        <taxon>Salamandroidea</taxon>
        <taxon>Salamandridae</taxon>
        <taxon>Pleurodelinae</taxon>
        <taxon>Pleurodeles</taxon>
    </lineage>
</organism>
<dbReference type="InterPro" id="IPR033138">
    <property type="entry name" value="Cu_oxidase_CS"/>
</dbReference>
<protein>
    <recommendedName>
        <fullName evidence="13">F5/8 type C domain-containing protein</fullName>
    </recommendedName>
</protein>
<feature type="region of interest" description="Disordered" evidence="11">
    <location>
        <begin position="965"/>
        <end position="1000"/>
    </location>
</feature>
<dbReference type="PROSITE" id="PS00079">
    <property type="entry name" value="MULTICOPPER_OXIDASE1"/>
    <property type="match status" value="1"/>
</dbReference>
<proteinExistence type="inferred from homology"/>
<dbReference type="PANTHER" id="PTHR46806">
    <property type="entry name" value="F5/8 TYPE C DOMAIN-CONTAINING PROTEIN"/>
    <property type="match status" value="1"/>
</dbReference>
<name>A0AAV7NUQ3_PLEWA</name>
<dbReference type="GO" id="GO:0005886">
    <property type="term" value="C:plasma membrane"/>
    <property type="evidence" value="ECO:0007669"/>
    <property type="project" value="TreeGrafter"/>
</dbReference>
<gene>
    <name evidence="14" type="ORF">NDU88_007357</name>
</gene>
<keyword evidence="7" id="KW-0106">Calcium</keyword>
<evidence type="ECO:0000256" key="4">
    <source>
        <dbReference type="ARBA" id="ARBA00022723"/>
    </source>
</evidence>
<evidence type="ECO:0000256" key="2">
    <source>
        <dbReference type="ARBA" id="ARBA00010609"/>
    </source>
</evidence>
<evidence type="ECO:0000259" key="13">
    <source>
        <dbReference type="PROSITE" id="PS50022"/>
    </source>
</evidence>
<keyword evidence="9" id="KW-0325">Glycoprotein</keyword>
<feature type="disulfide bond" evidence="10">
    <location>
        <begin position="589"/>
        <end position="670"/>
    </location>
</feature>
<sequence>MAATGPRTLLLLLGALCGLPLAAQAALRQRYVAAVMKDWSYQPQQEDQTSSSLIFKKMVYREFEVDFLKEIPASAISGILGPTLRAEVGDVLMVHFKNMANKPLTIHPQGVAYGKRSEGSLYSDNTFPEDKKDDRVLPGQEYTYVWDISEDIGPSEEDPVCLTYSYYSHENMVEDYNSGLIGALLICKKGSLNSDGSQKLFDREFVLMFSVFDESKSWQKSTSIEQGSAMYTINGYINGTIPDAEVCAYDNISWHFLGMSSKPELFSIHFNGQVLERNRHKVAVVGLVAGASTTTNMTVSQPGRWLISSLVPKHLQAAMHGYLNVTLCENKEVVVRRISFQERRFIKLWDYFISAEEVIWNYASQKSGNSDRMQTLPKNLYKKVVYRQYTDDSFTKRVEQSSEKGILGPVISAQVKDTIKIVFKNMASRPYSIYPHGVSISKAMEGATYPTDHRNNSSQSHAVKPGETFTYEWYIHDTDVPTQNDAQCVTRPYYSAVDMTRDIASGLIGQLLICKTLSVNTRQLQKKADLEQHLVFAVFDENKSWYMEENLKKFHKDILKLDESKLYSSNIMYTINGYTHEAIQTLGFCHDEVIRWHITTMGAQDDILAIGIAGHSFKYKGRNEDILNIFPMDAESVTVEMDNLGVWMLGALNSPQKNQDMKLKFKDAKCVTEEEYNDESYENDLMQFTVLSEPNTVQTNPIEPKGDDGTDEDDMTYYDLLAQSLNLRSPKNHYELEKEDLLNLTDFYEEDTFVPNPLNALEFEDILISPTDVLNQSLTLHKNLDGASSFSIDKSSSRTQVFNLHEDLVHPGQNATTRPITVFTTENHTTKLEKKGTSPLNVDDVTTLEAASSTDNLSQNLTTPQHILNFSQGVGSNTVQNDTDKEVNKTTTPSVGVQLKTRSLVLNKRSVDVLNKTEKKNSTDPGGASLHVDLEESGKQPALFSTTSDIDKPLKIISVVREPENVTQVSEMGPESPTPLTDRWHSAPEESLSHGSNNITQTGHLHREPCYDCSGNHSETFEELPNEMGDMENSVHDRNAVFMVRQKAEGNFSHSRNVSQFEESLNNLEDGLLVGHVFNDSVSTSNTLTAEVTQGDSLYIYKRNKTDTVNKKDYLKSEEVDYDDSVEDTLTFSQSIPSKDGAPKGNLTASDSNQKQPSRGKRKRVKNASDAFSKVLRKKKKNPKRQTVPLEEKMIDHTNISKELNHTEGMDRVHETISPSNFNQSMQSGFNQTAFSPRGPKPSIVIGVPVEDDYIEYIPNIGDYDTVNSDEDDDYSYECVFLIEPYDMDPKTESQVLLNPGGIADRYLRSTKGKKRIFYIAAEEIVWDYTGLKKSSLTHERGRSDPNIRLYKKVIFRSYTDSTFKKPDTQGEYEEHLGILGPVIRAEVDDVIQVHFKNLASRPYSMHAHGVSYEKASEGKGYEDESPEWLRKDDAVKPGDTHTYLWYPTWRSGPEANGAACKTWAYYSAVNMEKDIHSGLIGPLLICRNGTLDKFDNRPLDAREFILLFMTFDEEKSWYYERKSKSTCTETAVEAADAQNCHKFHAINGIIYNLKGLKMYTNELVRWHLLNMGGPKDIHVVHFHGQTFIEKQNHESQHSAYPLLPGAFASLKMKPSKAGTWLLDTEVGEFQQAGMQASFLIMGSECKLPMGLMTGAISNSQITASNYFDKWQPQLARLNNGGSYNAWSTEMNKTEFLWIQVDFLKPVLISGIQTQGARQIFKHLYVREFFITYSNDKRNWMLFKGNSTTSTKVFEGNEDASSIKENIFDPPITARYVRVYPTKSYNRPTLRMEFLGCEMQGCFSPLGMESGTIKDEQITASSYYSSWYHSWKPPLARLNKQQSVNAWQAKSNNNQQWLQVDLLHPKRITGIITQGAKSLTTEMFLKTFAIASSDNGRNWKPYIEESTSMEKIFIGNENSQGHVKNRFNPPIISRFIRIIPKTWNQSIALRFELMGCDVL</sequence>
<dbReference type="Gene3D" id="2.60.40.420">
    <property type="entry name" value="Cupredoxins - blue copper proteins"/>
    <property type="match status" value="5"/>
</dbReference>
<dbReference type="SUPFAM" id="SSF49503">
    <property type="entry name" value="Cupredoxins"/>
    <property type="match status" value="6"/>
</dbReference>
<dbReference type="Pfam" id="PF07732">
    <property type="entry name" value="Cu-oxidase_3"/>
    <property type="match status" value="2"/>
</dbReference>
<feature type="signal peptide" evidence="12">
    <location>
        <begin position="1"/>
        <end position="25"/>
    </location>
</feature>
<accession>A0AAV7NUQ3</accession>
<feature type="domain" description="F5/8 type C" evidence="13">
    <location>
        <begin position="1646"/>
        <end position="1797"/>
    </location>
</feature>
<evidence type="ECO:0000256" key="12">
    <source>
        <dbReference type="SAM" id="SignalP"/>
    </source>
</evidence>
<dbReference type="InterPro" id="IPR024715">
    <property type="entry name" value="Factor_5/8-like"/>
</dbReference>
<feature type="region of interest" description="Disordered" evidence="11">
    <location>
        <begin position="1132"/>
        <end position="1188"/>
    </location>
</feature>
<feature type="disulfide bond" evidence="10">
    <location>
        <begin position="488"/>
        <end position="514"/>
    </location>
</feature>
<dbReference type="GO" id="GO:0038023">
    <property type="term" value="F:signaling receptor activity"/>
    <property type="evidence" value="ECO:0007669"/>
    <property type="project" value="TreeGrafter"/>
</dbReference>
<dbReference type="FunFam" id="2.60.120.260:FF:000002">
    <property type="entry name" value="Coagulation factor VIII"/>
    <property type="match status" value="2"/>
</dbReference>
<feature type="compositionally biased region" description="Polar residues" evidence="11">
    <location>
        <begin position="1147"/>
        <end position="1157"/>
    </location>
</feature>
<feature type="chain" id="PRO_5043967168" description="F5/8 type C domain-containing protein" evidence="12">
    <location>
        <begin position="26"/>
        <end position="1959"/>
    </location>
</feature>
<dbReference type="PROSITE" id="PS01285">
    <property type="entry name" value="FA58C_1"/>
    <property type="match status" value="2"/>
</dbReference>
<feature type="disulfide bond" evidence="10">
    <location>
        <begin position="1461"/>
        <end position="1487"/>
    </location>
</feature>
<keyword evidence="6" id="KW-0677">Repeat</keyword>
<evidence type="ECO:0000313" key="14">
    <source>
        <dbReference type="EMBL" id="KAJ1119171.1"/>
    </source>
</evidence>
<dbReference type="EMBL" id="JANPWB010000012">
    <property type="protein sequence ID" value="KAJ1119171.1"/>
    <property type="molecule type" value="Genomic_DNA"/>
</dbReference>
<evidence type="ECO:0000256" key="5">
    <source>
        <dbReference type="ARBA" id="ARBA00022729"/>
    </source>
</evidence>
<dbReference type="PROSITE" id="PS50022">
    <property type="entry name" value="FA58C_3"/>
    <property type="match status" value="2"/>
</dbReference>
<feature type="disulfide bond" evidence="10">
    <location>
        <begin position="1646"/>
        <end position="1797"/>
    </location>
</feature>
<dbReference type="InterPro" id="IPR000421">
    <property type="entry name" value="FA58C"/>
</dbReference>
<dbReference type="InterPro" id="IPR008972">
    <property type="entry name" value="Cupredoxin"/>
</dbReference>
<dbReference type="InterPro" id="IPR050633">
    <property type="entry name" value="Neuropilin_MCO_CoagFactor"/>
</dbReference>
<dbReference type="FunFam" id="2.60.40.420:FF:000028">
    <property type="entry name" value="Ceruloplasmin"/>
    <property type="match status" value="2"/>
</dbReference>
<keyword evidence="8 10" id="KW-1015">Disulfide bond</keyword>
<dbReference type="Gene3D" id="2.60.120.260">
    <property type="entry name" value="Galactose-binding domain-like"/>
    <property type="match status" value="2"/>
</dbReference>
<feature type="compositionally biased region" description="Basic and acidic residues" evidence="11">
    <location>
        <begin position="982"/>
        <end position="992"/>
    </location>
</feature>
<dbReference type="Proteomes" id="UP001066276">
    <property type="component" value="Chromosome 8"/>
</dbReference>
<evidence type="ECO:0000256" key="3">
    <source>
        <dbReference type="ARBA" id="ARBA00022525"/>
    </source>
</evidence>
<dbReference type="SMART" id="SM00231">
    <property type="entry name" value="FA58C"/>
    <property type="match status" value="2"/>
</dbReference>
<evidence type="ECO:0000256" key="6">
    <source>
        <dbReference type="ARBA" id="ARBA00022737"/>
    </source>
</evidence>
<dbReference type="Pfam" id="PF00754">
    <property type="entry name" value="F5_F8_type_C"/>
    <property type="match status" value="2"/>
</dbReference>
<keyword evidence="15" id="KW-1185">Reference proteome</keyword>
<feature type="compositionally biased region" description="Basic residues" evidence="11">
    <location>
        <begin position="1175"/>
        <end position="1184"/>
    </location>
</feature>
<reference evidence="14" key="1">
    <citation type="journal article" date="2022" name="bioRxiv">
        <title>Sequencing and chromosome-scale assembly of the giantPleurodeles waltlgenome.</title>
        <authorList>
            <person name="Brown T."/>
            <person name="Elewa A."/>
            <person name="Iarovenko S."/>
            <person name="Subramanian E."/>
            <person name="Araus A.J."/>
            <person name="Petzold A."/>
            <person name="Susuki M."/>
            <person name="Suzuki K.-i.T."/>
            <person name="Hayashi T."/>
            <person name="Toyoda A."/>
            <person name="Oliveira C."/>
            <person name="Osipova E."/>
            <person name="Leigh N.D."/>
            <person name="Simon A."/>
            <person name="Yun M.H."/>
        </authorList>
    </citation>
    <scope>NUCLEOTIDE SEQUENCE</scope>
    <source>
        <strain evidence="14">20211129_DDA</strain>
        <tissue evidence="14">Liver</tissue>
    </source>
</reference>
<keyword evidence="3" id="KW-0964">Secreted</keyword>
<evidence type="ECO:0000256" key="1">
    <source>
        <dbReference type="ARBA" id="ARBA00004613"/>
    </source>
</evidence>
<dbReference type="GO" id="GO:0005576">
    <property type="term" value="C:extracellular region"/>
    <property type="evidence" value="ECO:0007669"/>
    <property type="project" value="UniProtKB-SubCell"/>
</dbReference>